<evidence type="ECO:0000313" key="3">
    <source>
        <dbReference type="EMBL" id="KRG68413.1"/>
    </source>
</evidence>
<feature type="chain" id="PRO_5006393971" evidence="2">
    <location>
        <begin position="20"/>
        <end position="103"/>
    </location>
</feature>
<comment type="caution">
    <text evidence="3">The sequence shown here is derived from an EMBL/GenBank/DDBJ whole genome shotgun (WGS) entry which is preliminary data.</text>
</comment>
<keyword evidence="1" id="KW-0812">Transmembrane</keyword>
<evidence type="ECO:0000313" key="4">
    <source>
        <dbReference type="Proteomes" id="UP000052052"/>
    </source>
</evidence>
<name>A0A0R0CF41_9GAMM</name>
<protein>
    <submittedName>
        <fullName evidence="3">Uncharacterized protein</fullName>
    </submittedName>
</protein>
<accession>A0A0R0CF41</accession>
<keyword evidence="1" id="KW-1133">Transmembrane helix</keyword>
<evidence type="ECO:0000256" key="1">
    <source>
        <dbReference type="SAM" id="Phobius"/>
    </source>
</evidence>
<dbReference type="AlphaFoldDB" id="A0A0R0CF41"/>
<gene>
    <name evidence="3" type="ORF">ABB29_12945</name>
</gene>
<dbReference type="Proteomes" id="UP000052052">
    <property type="component" value="Unassembled WGS sequence"/>
</dbReference>
<dbReference type="EMBL" id="LDJL01000014">
    <property type="protein sequence ID" value="KRG68413.1"/>
    <property type="molecule type" value="Genomic_DNA"/>
</dbReference>
<feature type="signal peptide" evidence="2">
    <location>
        <begin position="1"/>
        <end position="19"/>
    </location>
</feature>
<feature type="transmembrane region" description="Helical" evidence="1">
    <location>
        <begin position="73"/>
        <end position="95"/>
    </location>
</feature>
<keyword evidence="1" id="KW-0472">Membrane</keyword>
<proteinExistence type="predicted"/>
<feature type="transmembrane region" description="Helical" evidence="1">
    <location>
        <begin position="39"/>
        <end position="61"/>
    </location>
</feature>
<dbReference type="PATRIC" id="fig|344882.3.peg.968"/>
<keyword evidence="4" id="KW-1185">Reference proteome</keyword>
<organism evidence="3 4">
    <name type="scientific">Pseudoxanthomonas dokdonensis</name>
    <dbReference type="NCBI Taxonomy" id="344882"/>
    <lineage>
        <taxon>Bacteria</taxon>
        <taxon>Pseudomonadati</taxon>
        <taxon>Pseudomonadota</taxon>
        <taxon>Gammaproteobacteria</taxon>
        <taxon>Lysobacterales</taxon>
        <taxon>Lysobacteraceae</taxon>
        <taxon>Pseudoxanthomonas</taxon>
    </lineage>
</organism>
<reference evidence="3 4" key="1">
    <citation type="submission" date="2015-05" db="EMBL/GenBank/DDBJ databases">
        <title>Genome sequencing and analysis of members of genus Stenotrophomonas.</title>
        <authorList>
            <person name="Patil P.P."/>
            <person name="Midha S."/>
            <person name="Patil P.B."/>
        </authorList>
    </citation>
    <scope>NUCLEOTIDE SEQUENCE [LARGE SCALE GENOMIC DNA]</scope>
    <source>
        <strain evidence="3 4">DSM 21858</strain>
    </source>
</reference>
<sequence>MINVSMAALLMLCMAVLVASVSLPGPASRYVAGSVGWYLRSWLAAPGIGLLIATPTLLALAAAAAPQQRYRPAIFGLVLAYAAMVPMLFAVIFVGCNHAGACL</sequence>
<evidence type="ECO:0000256" key="2">
    <source>
        <dbReference type="SAM" id="SignalP"/>
    </source>
</evidence>
<keyword evidence="2" id="KW-0732">Signal</keyword>